<protein>
    <submittedName>
        <fullName evidence="3">Class C beta-lactamase-related serine hydrolase</fullName>
    </submittedName>
</protein>
<sequence>MFQRVALVSLWCLMACGGTRVPTGPGSPPDATDDGWAVASFEDQGVKRSWFDGLEHDVQEGTMEMPDAVVVARDGKLLYERYWNGFTRDEAHDLRSATKSLTSLLVGMAHERGILPDLDAPVLSLLPHLAPVRNPDPRKERITLRHLLQMRSGLACDDWDPKSPGNEEQMYDTDDWARFMVDVPMQDEPGTVTRYCTGGVVLLGAVLEHASGRSVADLSREWLFAPLKVQDFAWQRAGKKGTDTGGHLHLRPRDFLKVGQVMLEGGTWQGERVVSAEWVAESSKALGPLGDMEYGHLWWSARYVIQGTPVEVTFARGNGGQYVFAAPSLGLTAAFTASHYNEAGSTLPLELFGRYVLPAVLGHERPGPGAADAPGPTRTSPSAQPGPGRTSSRTR</sequence>
<dbReference type="Pfam" id="PF00144">
    <property type="entry name" value="Beta-lactamase"/>
    <property type="match status" value="1"/>
</dbReference>
<dbReference type="OrthoDB" id="9814204at2"/>
<evidence type="ECO:0000259" key="2">
    <source>
        <dbReference type="Pfam" id="PF00144"/>
    </source>
</evidence>
<name>A0A3A8P2U2_9BACT</name>
<accession>A0A3A8P2U2</accession>
<evidence type="ECO:0000313" key="4">
    <source>
        <dbReference type="Proteomes" id="UP000273405"/>
    </source>
</evidence>
<dbReference type="Proteomes" id="UP000273405">
    <property type="component" value="Unassembled WGS sequence"/>
</dbReference>
<dbReference type="InterPro" id="IPR050789">
    <property type="entry name" value="Diverse_Enzym_Activities"/>
</dbReference>
<feature type="compositionally biased region" description="Low complexity" evidence="1">
    <location>
        <begin position="367"/>
        <end position="376"/>
    </location>
</feature>
<dbReference type="AlphaFoldDB" id="A0A3A8P2U2"/>
<dbReference type="RefSeq" id="WP_120624368.1">
    <property type="nucleotide sequence ID" value="NZ_RAWG01000027.1"/>
</dbReference>
<dbReference type="PANTHER" id="PTHR43283:SF7">
    <property type="entry name" value="BETA-LACTAMASE-RELATED DOMAIN-CONTAINING PROTEIN"/>
    <property type="match status" value="1"/>
</dbReference>
<dbReference type="GO" id="GO:0016787">
    <property type="term" value="F:hydrolase activity"/>
    <property type="evidence" value="ECO:0007669"/>
    <property type="project" value="UniProtKB-KW"/>
</dbReference>
<dbReference type="PANTHER" id="PTHR43283">
    <property type="entry name" value="BETA-LACTAMASE-RELATED"/>
    <property type="match status" value="1"/>
</dbReference>
<organism evidence="3 4">
    <name type="scientific">Corallococcus sicarius</name>
    <dbReference type="NCBI Taxonomy" id="2316726"/>
    <lineage>
        <taxon>Bacteria</taxon>
        <taxon>Pseudomonadati</taxon>
        <taxon>Myxococcota</taxon>
        <taxon>Myxococcia</taxon>
        <taxon>Myxococcales</taxon>
        <taxon>Cystobacterineae</taxon>
        <taxon>Myxococcaceae</taxon>
        <taxon>Corallococcus</taxon>
    </lineage>
</organism>
<feature type="compositionally biased region" description="Polar residues" evidence="1">
    <location>
        <begin position="377"/>
        <end position="395"/>
    </location>
</feature>
<dbReference type="Gene3D" id="3.40.710.10">
    <property type="entry name" value="DD-peptidase/beta-lactamase superfamily"/>
    <property type="match status" value="1"/>
</dbReference>
<reference evidence="4" key="1">
    <citation type="submission" date="2018-09" db="EMBL/GenBank/DDBJ databases">
        <authorList>
            <person name="Livingstone P.G."/>
            <person name="Whitworth D.E."/>
        </authorList>
    </citation>
    <scope>NUCLEOTIDE SEQUENCE [LARGE SCALE GENOMIC DNA]</scope>
    <source>
        <strain evidence="4">CA040B</strain>
    </source>
</reference>
<feature type="domain" description="Beta-lactamase-related" evidence="2">
    <location>
        <begin position="68"/>
        <end position="339"/>
    </location>
</feature>
<comment type="caution">
    <text evidence="3">The sequence shown here is derived from an EMBL/GenBank/DDBJ whole genome shotgun (WGS) entry which is preliminary data.</text>
</comment>
<keyword evidence="3" id="KW-0378">Hydrolase</keyword>
<evidence type="ECO:0000313" key="3">
    <source>
        <dbReference type="EMBL" id="RKH46064.1"/>
    </source>
</evidence>
<feature type="region of interest" description="Disordered" evidence="1">
    <location>
        <begin position="363"/>
        <end position="395"/>
    </location>
</feature>
<dbReference type="InterPro" id="IPR012338">
    <property type="entry name" value="Beta-lactam/transpept-like"/>
</dbReference>
<gene>
    <name evidence="3" type="ORF">D7X12_06370</name>
</gene>
<dbReference type="InterPro" id="IPR001466">
    <property type="entry name" value="Beta-lactam-related"/>
</dbReference>
<dbReference type="EMBL" id="RAWG01000027">
    <property type="protein sequence ID" value="RKH46064.1"/>
    <property type="molecule type" value="Genomic_DNA"/>
</dbReference>
<dbReference type="SUPFAM" id="SSF56601">
    <property type="entry name" value="beta-lactamase/transpeptidase-like"/>
    <property type="match status" value="1"/>
</dbReference>
<proteinExistence type="predicted"/>
<keyword evidence="4" id="KW-1185">Reference proteome</keyword>
<evidence type="ECO:0000256" key="1">
    <source>
        <dbReference type="SAM" id="MobiDB-lite"/>
    </source>
</evidence>